<protein>
    <recommendedName>
        <fullName evidence="3">Fibronectin type-III domain-containing protein</fullName>
    </recommendedName>
</protein>
<reference evidence="2" key="1">
    <citation type="journal article" date="2019" name="Int. J. Syst. Evol. Microbiol.">
        <title>The Global Catalogue of Microorganisms (GCM) 10K type strain sequencing project: providing services to taxonomists for standard genome sequencing and annotation.</title>
        <authorList>
            <consortium name="The Broad Institute Genomics Platform"/>
            <consortium name="The Broad Institute Genome Sequencing Center for Infectious Disease"/>
            <person name="Wu L."/>
            <person name="Ma J."/>
        </authorList>
    </citation>
    <scope>NUCLEOTIDE SEQUENCE [LARGE SCALE GENOMIC DNA]</scope>
    <source>
        <strain evidence="2">CGMCC 4.7323</strain>
    </source>
</reference>
<dbReference type="RefSeq" id="WP_189104279.1">
    <property type="nucleotide sequence ID" value="NZ_BMND01000055.1"/>
</dbReference>
<dbReference type="EMBL" id="BMND01000055">
    <property type="protein sequence ID" value="GGN63743.1"/>
    <property type="molecule type" value="Genomic_DNA"/>
</dbReference>
<comment type="caution">
    <text evidence="1">The sequence shown here is derived from an EMBL/GenBank/DDBJ whole genome shotgun (WGS) entry which is preliminary data.</text>
</comment>
<evidence type="ECO:0008006" key="3">
    <source>
        <dbReference type="Google" id="ProtNLM"/>
    </source>
</evidence>
<organism evidence="1 2">
    <name type="scientific">Streptomyces kronopolitis</name>
    <dbReference type="NCBI Taxonomy" id="1612435"/>
    <lineage>
        <taxon>Bacteria</taxon>
        <taxon>Bacillati</taxon>
        <taxon>Actinomycetota</taxon>
        <taxon>Actinomycetes</taxon>
        <taxon>Kitasatosporales</taxon>
        <taxon>Streptomycetaceae</taxon>
        <taxon>Streptomyces</taxon>
    </lineage>
</organism>
<evidence type="ECO:0000313" key="2">
    <source>
        <dbReference type="Proteomes" id="UP000600080"/>
    </source>
</evidence>
<dbReference type="GeneID" id="301552174"/>
<sequence>MSVLSYAVFTDPAPLQVSQPDMPSVGSVYVTVSNSNATEVRWDYIAVEVPSGSGSGDLTEDVTAINPRIETDYVPAAGEEAAQFTFVSTRGNFLAAAPSLRRVTLPPGGSFTLILENIPMSGLAGLARLKIREYARCDGSHPMHVRQIAFALPKSTPKIPRNFHADTTLVDVDAGDTVTLRWDGPDNLDYWIRTPDGQEELAQKAGSGPGVALTSYQWPVTSTPVRGATYTLVGRAPQSAGQPDRGYFLTTTVHARIPEFESGTRTPWIEEADNASRVAFSPTGVDILSGGTLGTVTADEGILLSALRTKRARGLDDSDGWIEFPTDGIWVGHGGESELGTVTAERVSANGVNAAWVQGRGTGDGWISFPQSGVQVYKDGKREWGTVDADKADLNGVLTKWVQGRGDGAGWIEFPAAGVNVFQGAGNRQWGTIAADKADLNDLDTVRARVKERLILQGGLTVAGVLDTQEGPSRLIVHGRLDAEGDLNATGNVVAGGDLTVNGDLRPMRNLEVAGAVTAGDLTVRDKLTTVGADHRLTVHGESLFSGRVNANGQLSVRNGTDWLVHVNDDQVSVQGNLRVHGAFRSDN</sequence>
<name>A0ABQ2K1D5_9ACTN</name>
<dbReference type="Proteomes" id="UP000600080">
    <property type="component" value="Unassembled WGS sequence"/>
</dbReference>
<keyword evidence="2" id="KW-1185">Reference proteome</keyword>
<gene>
    <name evidence="1" type="ORF">GCM10012285_65080</name>
</gene>
<accession>A0ABQ2K1D5</accession>
<proteinExistence type="predicted"/>
<evidence type="ECO:0000313" key="1">
    <source>
        <dbReference type="EMBL" id="GGN63743.1"/>
    </source>
</evidence>